<evidence type="ECO:0000313" key="2">
    <source>
        <dbReference type="EMBL" id="KAK5985729.1"/>
    </source>
</evidence>
<organism evidence="2 3">
    <name type="scientific">Trichostrongylus colubriformis</name>
    <name type="common">Black scour worm</name>
    <dbReference type="NCBI Taxonomy" id="6319"/>
    <lineage>
        <taxon>Eukaryota</taxon>
        <taxon>Metazoa</taxon>
        <taxon>Ecdysozoa</taxon>
        <taxon>Nematoda</taxon>
        <taxon>Chromadorea</taxon>
        <taxon>Rhabditida</taxon>
        <taxon>Rhabditina</taxon>
        <taxon>Rhabditomorpha</taxon>
        <taxon>Strongyloidea</taxon>
        <taxon>Trichostrongylidae</taxon>
        <taxon>Trichostrongylus</taxon>
    </lineage>
</organism>
<proteinExistence type="predicted"/>
<dbReference type="GO" id="GO:0006979">
    <property type="term" value="P:response to oxidative stress"/>
    <property type="evidence" value="ECO:0007669"/>
    <property type="project" value="InterPro"/>
</dbReference>
<dbReference type="Pfam" id="PF03098">
    <property type="entry name" value="An_peroxidase"/>
    <property type="match status" value="1"/>
</dbReference>
<accession>A0AAN8J3J2</accession>
<dbReference type="PANTHER" id="PTHR11475:SF22">
    <property type="entry name" value="PEROXIDASE SKPO-1"/>
    <property type="match status" value="1"/>
</dbReference>
<dbReference type="EMBL" id="WIXE01001406">
    <property type="protein sequence ID" value="KAK5985729.1"/>
    <property type="molecule type" value="Genomic_DNA"/>
</dbReference>
<keyword evidence="3" id="KW-1185">Reference proteome</keyword>
<dbReference type="GO" id="GO:0020037">
    <property type="term" value="F:heme binding"/>
    <property type="evidence" value="ECO:0007669"/>
    <property type="project" value="InterPro"/>
</dbReference>
<keyword evidence="1" id="KW-0575">Peroxidase</keyword>
<dbReference type="AlphaFoldDB" id="A0AAN8J3J2"/>
<dbReference type="SUPFAM" id="SSF48113">
    <property type="entry name" value="Heme-dependent peroxidases"/>
    <property type="match status" value="1"/>
</dbReference>
<dbReference type="Proteomes" id="UP001331761">
    <property type="component" value="Unassembled WGS sequence"/>
</dbReference>
<keyword evidence="1" id="KW-0560">Oxidoreductase</keyword>
<dbReference type="Gene3D" id="1.10.640.10">
    <property type="entry name" value="Haem peroxidase domain superfamily, animal type"/>
    <property type="match status" value="1"/>
</dbReference>
<gene>
    <name evidence="2" type="ORF">GCK32_017459</name>
</gene>
<evidence type="ECO:0000256" key="1">
    <source>
        <dbReference type="ARBA" id="ARBA00022559"/>
    </source>
</evidence>
<reference evidence="2 3" key="1">
    <citation type="submission" date="2019-10" db="EMBL/GenBank/DDBJ databases">
        <title>Assembly and Annotation for the nematode Trichostrongylus colubriformis.</title>
        <authorList>
            <person name="Martin J."/>
        </authorList>
    </citation>
    <scope>NUCLEOTIDE SEQUENCE [LARGE SCALE GENOMIC DNA]</scope>
    <source>
        <strain evidence="2">G859</strain>
        <tissue evidence="2">Whole worm</tissue>
    </source>
</reference>
<comment type="caution">
    <text evidence="2">The sequence shown here is derived from an EMBL/GenBank/DDBJ whole genome shotgun (WGS) entry which is preliminary data.</text>
</comment>
<evidence type="ECO:0000313" key="3">
    <source>
        <dbReference type="Proteomes" id="UP001331761"/>
    </source>
</evidence>
<dbReference type="InterPro" id="IPR010255">
    <property type="entry name" value="Haem_peroxidase_sf"/>
</dbReference>
<sequence>MPVEVETRQVFSVLQMRSRQEQLGCAEVQIPANCNDNECFHKRFRSIDGTCNNLDNPIVGAAFSPFIRLLPSAYDDGINSLAGAQRRPNPREVSMFLLSTRHAISSPVNSLVMQFGQVRLKLTIPYNLHYKLSKPQL</sequence>
<dbReference type="InterPro" id="IPR019791">
    <property type="entry name" value="Haem_peroxidase_animal"/>
</dbReference>
<dbReference type="PANTHER" id="PTHR11475">
    <property type="entry name" value="OXIDASE/PEROXIDASE"/>
    <property type="match status" value="1"/>
</dbReference>
<dbReference type="GO" id="GO:0005615">
    <property type="term" value="C:extracellular space"/>
    <property type="evidence" value="ECO:0007669"/>
    <property type="project" value="TreeGrafter"/>
</dbReference>
<dbReference type="PROSITE" id="PS50292">
    <property type="entry name" value="PEROXIDASE_3"/>
    <property type="match status" value="1"/>
</dbReference>
<protein>
    <submittedName>
        <fullName evidence="2">Uncharacterized protein</fullName>
    </submittedName>
</protein>
<dbReference type="InterPro" id="IPR037120">
    <property type="entry name" value="Haem_peroxidase_sf_animal"/>
</dbReference>
<dbReference type="GO" id="GO:0004601">
    <property type="term" value="F:peroxidase activity"/>
    <property type="evidence" value="ECO:0007669"/>
    <property type="project" value="UniProtKB-KW"/>
</dbReference>
<name>A0AAN8J3J2_TRICO</name>